<gene>
    <name evidence="1" type="primary">FGENESH: predicted gene_1.736</name>
    <name evidence="2" type="ORF">AAT19DRAFT_9192</name>
    <name evidence="1" type="ORF">BN2166_0007360</name>
</gene>
<dbReference type="Proteomes" id="UP000199069">
    <property type="component" value="Unassembled WGS sequence"/>
</dbReference>
<organism evidence="1 3">
    <name type="scientific">Rhodotorula toruloides</name>
    <name type="common">Yeast</name>
    <name type="synonym">Rhodosporidium toruloides</name>
    <dbReference type="NCBI Taxonomy" id="5286"/>
    <lineage>
        <taxon>Eukaryota</taxon>
        <taxon>Fungi</taxon>
        <taxon>Dikarya</taxon>
        <taxon>Basidiomycota</taxon>
        <taxon>Pucciniomycotina</taxon>
        <taxon>Microbotryomycetes</taxon>
        <taxon>Sporidiobolales</taxon>
        <taxon>Sporidiobolaceae</taxon>
        <taxon>Rhodotorula</taxon>
    </lineage>
</organism>
<proteinExistence type="predicted"/>
<dbReference type="AlphaFoldDB" id="A0A0K3C8R4"/>
<evidence type="ECO:0000313" key="1">
    <source>
        <dbReference type="EMBL" id="CTR04875.1"/>
    </source>
</evidence>
<sequence length="232" mass="25718">MAAPPSYSVADLERHFADEVFPANYNHDLQLRLTGSSLLRLVGSSRYIEVAKSLVFRIYAFLDGARSSGILDPYKAWTIDVKETETSSSRNWTASCAVRITPTASEQIPHYSTPGSLLGTSRPGVPRPRGVLRVPNRFYVAAWPGTGRVAHVAFMGGQSHTMADPRHWGNIAYQGLFKHLSESSDGSQWWALHGQKGTDFEAKTDPTRLFEEGTESLSCFFEEHPFVVQARG</sequence>
<protein>
    <submittedName>
        <fullName evidence="1 2">Regulatory protein E2</fullName>
    </submittedName>
</protein>
<evidence type="ECO:0000313" key="4">
    <source>
        <dbReference type="Proteomes" id="UP000239560"/>
    </source>
</evidence>
<name>A0A0K3C8R4_RHOTO</name>
<dbReference type="OrthoDB" id="2522338at2759"/>
<dbReference type="EMBL" id="LCTV02000001">
    <property type="protein sequence ID" value="PRQ78124.1"/>
    <property type="molecule type" value="Genomic_DNA"/>
</dbReference>
<reference evidence="1 3" key="1">
    <citation type="submission" date="2015-07" db="EMBL/GenBank/DDBJ databases">
        <authorList>
            <person name="Cajimat M.N.B."/>
            <person name="Milazzo M.L."/>
            <person name="Fulhorst C.F."/>
        </authorList>
    </citation>
    <scope>NUCLEOTIDE SEQUENCE [LARGE SCALE GENOMIC DNA]</scope>
    <source>
        <strain evidence="1">Single colony</strain>
    </source>
</reference>
<evidence type="ECO:0000313" key="2">
    <source>
        <dbReference type="EMBL" id="PRQ78124.1"/>
    </source>
</evidence>
<evidence type="ECO:0000313" key="3">
    <source>
        <dbReference type="Proteomes" id="UP000199069"/>
    </source>
</evidence>
<dbReference type="EMBL" id="CWKI01000001">
    <property type="protein sequence ID" value="CTR04875.1"/>
    <property type="molecule type" value="Genomic_DNA"/>
</dbReference>
<accession>A0A0K3C8R4</accession>
<keyword evidence="3" id="KW-1185">Reference proteome</keyword>
<dbReference type="Proteomes" id="UP000239560">
    <property type="component" value="Unassembled WGS sequence"/>
</dbReference>
<reference evidence="2 4" key="2">
    <citation type="journal article" date="2018" name="Elife">
        <title>Functional genomics of lipid metabolism in the oleaginous yeast Rhodosporidium toruloides.</title>
        <authorList>
            <person name="Coradetti S.T."/>
            <person name="Pinel D."/>
            <person name="Geiselman G."/>
            <person name="Ito M."/>
            <person name="Mondo S."/>
            <person name="Reilly M.C."/>
            <person name="Cheng Y.F."/>
            <person name="Bauer S."/>
            <person name="Grigoriev I."/>
            <person name="Gladden J.M."/>
            <person name="Simmons B.A."/>
            <person name="Brem R."/>
            <person name="Arkin A.P."/>
            <person name="Skerker J.M."/>
        </authorList>
    </citation>
    <scope>NUCLEOTIDE SEQUENCE [LARGE SCALE GENOMIC DNA]</scope>
    <source>
        <strain evidence="2 4">NBRC 0880</strain>
    </source>
</reference>